<evidence type="ECO:0000313" key="2">
    <source>
        <dbReference type="EMBL" id="CRY97248.1"/>
    </source>
</evidence>
<name>A0A0H5Q5T1_9ZZZZ</name>
<accession>A0A0H5Q5T1</accession>
<sequence>MNPPTELLAVLQTIRECRTLLSEVPRMMATARYVEASLALDECRAQLAELPKVITPGLDISPALRPLLDVPPLTRPGGRPGEDLGPFGDQPLW</sequence>
<evidence type="ECO:0000256" key="1">
    <source>
        <dbReference type="SAM" id="MobiDB-lite"/>
    </source>
</evidence>
<reference evidence="2" key="1">
    <citation type="submission" date="2015-06" db="EMBL/GenBank/DDBJ databases">
        <authorList>
            <person name="Joergensen T."/>
        </authorList>
    </citation>
    <scope>NUCLEOTIDE SEQUENCE</scope>
    <source>
        <strain evidence="2">RGFK1443</strain>
    </source>
</reference>
<feature type="region of interest" description="Disordered" evidence="1">
    <location>
        <begin position="70"/>
        <end position="93"/>
    </location>
</feature>
<dbReference type="EMBL" id="LN853985">
    <property type="protein sequence ID" value="CRY97248.1"/>
    <property type="molecule type" value="Genomic_DNA"/>
</dbReference>
<proteinExistence type="predicted"/>
<organism evidence="2">
    <name type="scientific">uncultured prokaryote</name>
    <dbReference type="NCBI Taxonomy" id="198431"/>
    <lineage>
        <taxon>unclassified sequences</taxon>
        <taxon>environmental samples</taxon>
    </lineage>
</organism>
<protein>
    <submittedName>
        <fullName evidence="2">Uncharacterized protein</fullName>
    </submittedName>
</protein>
<reference evidence="2" key="2">
    <citation type="submission" date="2015-07" db="EMBL/GenBank/DDBJ databases">
        <title>Plasmids, circular viruses and viroids from rat gut.</title>
        <authorList>
            <person name="Jorgensen T.J."/>
            <person name="Hansen M.A."/>
            <person name="Xu Z."/>
            <person name="Tabak M.A."/>
            <person name="Sorensen S.J."/>
            <person name="Hansen L.H."/>
        </authorList>
    </citation>
    <scope>NUCLEOTIDE SEQUENCE</scope>
    <source>
        <strain evidence="2">RGFK1443</strain>
    </source>
</reference>
<dbReference type="AlphaFoldDB" id="A0A0H5Q5T1"/>